<accession>A0A8J8MA35</accession>
<evidence type="ECO:0000313" key="2">
    <source>
        <dbReference type="EMBL" id="QUH29118.1"/>
    </source>
</evidence>
<keyword evidence="1" id="KW-1133">Transmembrane helix</keyword>
<gene>
    <name evidence="2" type="ORF">HYG85_09355</name>
</gene>
<dbReference type="AlphaFoldDB" id="A0A8J8MA35"/>
<protein>
    <submittedName>
        <fullName evidence="2">Uncharacterized protein</fullName>
    </submittedName>
</protein>
<dbReference type="EMBL" id="CP058561">
    <property type="protein sequence ID" value="QUH29118.1"/>
    <property type="molecule type" value="Genomic_DNA"/>
</dbReference>
<sequence>MSDFFNRIIGLFLVFILLVIAPLIIQSLSRDLTIKRSILNEMTNFVDKVTDTGHISDLDKTDFYVGCSSYGAVVDIKIKRYMRIVNPDGNGSTYCTYVLTDKITDWDQGDIIEVDVQAIDHTTAQKLAVYFNKVSTPKLDFQLAGMIR</sequence>
<proteinExistence type="predicted"/>
<dbReference type="KEGG" id="vgu:HYG85_09355"/>
<evidence type="ECO:0000256" key="1">
    <source>
        <dbReference type="SAM" id="Phobius"/>
    </source>
</evidence>
<dbReference type="RefSeq" id="WP_212693252.1">
    <property type="nucleotide sequence ID" value="NZ_CP058561.1"/>
</dbReference>
<dbReference type="Proteomes" id="UP000677305">
    <property type="component" value="Chromosome"/>
</dbReference>
<name>A0A8J8MA35_9FIRM</name>
<feature type="transmembrane region" description="Helical" evidence="1">
    <location>
        <begin position="6"/>
        <end position="25"/>
    </location>
</feature>
<keyword evidence="3" id="KW-1185">Reference proteome</keyword>
<keyword evidence="1" id="KW-0812">Transmembrane</keyword>
<evidence type="ECO:0000313" key="3">
    <source>
        <dbReference type="Proteomes" id="UP000677305"/>
    </source>
</evidence>
<reference evidence="2 3" key="1">
    <citation type="submission" date="2020-07" db="EMBL/GenBank/DDBJ databases">
        <title>Vallitalea guaymasensis genome.</title>
        <authorList>
            <person name="Postec A."/>
        </authorList>
    </citation>
    <scope>NUCLEOTIDE SEQUENCE [LARGE SCALE GENOMIC DNA]</scope>
    <source>
        <strain evidence="2 3">Ra1766G1</strain>
    </source>
</reference>
<keyword evidence="1" id="KW-0472">Membrane</keyword>
<organism evidence="2 3">
    <name type="scientific">Vallitalea guaymasensis</name>
    <dbReference type="NCBI Taxonomy" id="1185412"/>
    <lineage>
        <taxon>Bacteria</taxon>
        <taxon>Bacillati</taxon>
        <taxon>Bacillota</taxon>
        <taxon>Clostridia</taxon>
        <taxon>Lachnospirales</taxon>
        <taxon>Vallitaleaceae</taxon>
        <taxon>Vallitalea</taxon>
    </lineage>
</organism>